<feature type="domain" description="HTH marR-type" evidence="4">
    <location>
        <begin position="3"/>
        <end position="139"/>
    </location>
</feature>
<keyword evidence="3" id="KW-0804">Transcription</keyword>
<gene>
    <name evidence="5" type="ORF">SAMN04489758_15912</name>
</gene>
<dbReference type="InterPro" id="IPR036388">
    <property type="entry name" value="WH-like_DNA-bd_sf"/>
</dbReference>
<dbReference type="GeneID" id="78289577"/>
<dbReference type="SMART" id="SM00347">
    <property type="entry name" value="HTH_MARR"/>
    <property type="match status" value="1"/>
</dbReference>
<keyword evidence="2 5" id="KW-0238">DNA-binding</keyword>
<evidence type="ECO:0000259" key="4">
    <source>
        <dbReference type="PROSITE" id="PS50995"/>
    </source>
</evidence>
<dbReference type="Proteomes" id="UP000198558">
    <property type="component" value="Unassembled WGS sequence"/>
</dbReference>
<dbReference type="PANTHER" id="PTHR42756:SF1">
    <property type="entry name" value="TRANSCRIPTIONAL REPRESSOR OF EMRAB OPERON"/>
    <property type="match status" value="1"/>
</dbReference>
<dbReference type="Pfam" id="PF12802">
    <property type="entry name" value="MarR_2"/>
    <property type="match status" value="1"/>
</dbReference>
<protein>
    <submittedName>
        <fullName evidence="5">DNA-binding transcriptional regulator, MarR family</fullName>
    </submittedName>
</protein>
<dbReference type="GO" id="GO:0003700">
    <property type="term" value="F:DNA-binding transcription factor activity"/>
    <property type="evidence" value="ECO:0007669"/>
    <property type="project" value="InterPro"/>
</dbReference>
<evidence type="ECO:0000256" key="2">
    <source>
        <dbReference type="ARBA" id="ARBA00023125"/>
    </source>
</evidence>
<dbReference type="InterPro" id="IPR036390">
    <property type="entry name" value="WH_DNA-bd_sf"/>
</dbReference>
<evidence type="ECO:0000313" key="5">
    <source>
        <dbReference type="EMBL" id="SET86802.1"/>
    </source>
</evidence>
<dbReference type="InterPro" id="IPR000835">
    <property type="entry name" value="HTH_MarR-typ"/>
</dbReference>
<dbReference type="SUPFAM" id="SSF46785">
    <property type="entry name" value="Winged helix' DNA-binding domain"/>
    <property type="match status" value="1"/>
</dbReference>
<dbReference type="OrthoDB" id="2297442at2"/>
<keyword evidence="6" id="KW-1185">Reference proteome</keyword>
<dbReference type="GO" id="GO:0003677">
    <property type="term" value="F:DNA binding"/>
    <property type="evidence" value="ECO:0007669"/>
    <property type="project" value="UniProtKB-KW"/>
</dbReference>
<proteinExistence type="predicted"/>
<evidence type="ECO:0000256" key="3">
    <source>
        <dbReference type="ARBA" id="ARBA00023163"/>
    </source>
</evidence>
<evidence type="ECO:0000256" key="1">
    <source>
        <dbReference type="ARBA" id="ARBA00023015"/>
    </source>
</evidence>
<name>A0A1I0HS13_9FIRM</name>
<accession>A0A1I0HS13</accession>
<reference evidence="6" key="1">
    <citation type="submission" date="2016-10" db="EMBL/GenBank/DDBJ databases">
        <authorList>
            <person name="Varghese N."/>
            <person name="Submissions S."/>
        </authorList>
    </citation>
    <scope>NUCLEOTIDE SEQUENCE [LARGE SCALE GENOMIC DNA]</scope>
    <source>
        <strain evidence="6">DSM 1551</strain>
    </source>
</reference>
<keyword evidence="1" id="KW-0805">Transcription regulation</keyword>
<dbReference type="EMBL" id="FOIN01000059">
    <property type="protein sequence ID" value="SET86802.1"/>
    <property type="molecule type" value="Genomic_DNA"/>
</dbReference>
<sequence>MPNDKIGFLIKQVHILQEQRLNKKFERFGLTGAQTFTLVSLFKARERNEKLNQKDLERILDISNPTVTGILNRLEVKGLIKRVPCIHDARIKYIEVTKKAIALDKEIRKTFEESEYELVSSLSLEEIDRLGEYLVKILRSNS</sequence>
<dbReference type="RefSeq" id="WP_092356818.1">
    <property type="nucleotide sequence ID" value="NZ_FOIN01000059.1"/>
</dbReference>
<dbReference type="PANTHER" id="PTHR42756">
    <property type="entry name" value="TRANSCRIPTIONAL REGULATOR, MARR"/>
    <property type="match status" value="1"/>
</dbReference>
<evidence type="ECO:0000313" key="6">
    <source>
        <dbReference type="Proteomes" id="UP000198558"/>
    </source>
</evidence>
<dbReference type="PRINTS" id="PR00598">
    <property type="entry name" value="HTHMARR"/>
</dbReference>
<dbReference type="AlphaFoldDB" id="A0A1I0HS13"/>
<dbReference type="PROSITE" id="PS50995">
    <property type="entry name" value="HTH_MARR_2"/>
    <property type="match status" value="1"/>
</dbReference>
<organism evidence="5 6">
    <name type="scientific">Thomasclavelia cocleata</name>
    <dbReference type="NCBI Taxonomy" id="69824"/>
    <lineage>
        <taxon>Bacteria</taxon>
        <taxon>Bacillati</taxon>
        <taxon>Bacillota</taxon>
        <taxon>Erysipelotrichia</taxon>
        <taxon>Erysipelotrichales</taxon>
        <taxon>Coprobacillaceae</taxon>
        <taxon>Thomasclavelia</taxon>
    </lineage>
</organism>
<dbReference type="Gene3D" id="1.10.10.10">
    <property type="entry name" value="Winged helix-like DNA-binding domain superfamily/Winged helix DNA-binding domain"/>
    <property type="match status" value="1"/>
</dbReference>